<accession>A0AAE1MR02</accession>
<protein>
    <submittedName>
        <fullName evidence="2">Uncharacterized protein</fullName>
    </submittedName>
</protein>
<gene>
    <name evidence="2" type="ORF">QN277_015213</name>
</gene>
<dbReference type="Proteomes" id="UP001293593">
    <property type="component" value="Unassembled WGS sequence"/>
</dbReference>
<evidence type="ECO:0000313" key="2">
    <source>
        <dbReference type="EMBL" id="KAK4277177.1"/>
    </source>
</evidence>
<dbReference type="AlphaFoldDB" id="A0AAE1MR02"/>
<feature type="compositionally biased region" description="Basic and acidic residues" evidence="1">
    <location>
        <begin position="20"/>
        <end position="33"/>
    </location>
</feature>
<feature type="compositionally biased region" description="Gly residues" evidence="1">
    <location>
        <begin position="94"/>
        <end position="109"/>
    </location>
</feature>
<evidence type="ECO:0000256" key="1">
    <source>
        <dbReference type="SAM" id="MobiDB-lite"/>
    </source>
</evidence>
<feature type="region of interest" description="Disordered" evidence="1">
    <location>
        <begin position="75"/>
        <end position="135"/>
    </location>
</feature>
<name>A0AAE1MR02_9FABA</name>
<proteinExistence type="predicted"/>
<keyword evidence="3" id="KW-1185">Reference proteome</keyword>
<reference evidence="2" key="1">
    <citation type="submission" date="2023-10" db="EMBL/GenBank/DDBJ databases">
        <title>Chromosome-level genome of the transformable northern wattle, Acacia crassicarpa.</title>
        <authorList>
            <person name="Massaro I."/>
            <person name="Sinha N.R."/>
            <person name="Poethig S."/>
            <person name="Leichty A.R."/>
        </authorList>
    </citation>
    <scope>NUCLEOTIDE SEQUENCE</scope>
    <source>
        <strain evidence="2">Acra3RX</strain>
        <tissue evidence="2">Leaf</tissue>
    </source>
</reference>
<organism evidence="2 3">
    <name type="scientific">Acacia crassicarpa</name>
    <name type="common">northern wattle</name>
    <dbReference type="NCBI Taxonomy" id="499986"/>
    <lineage>
        <taxon>Eukaryota</taxon>
        <taxon>Viridiplantae</taxon>
        <taxon>Streptophyta</taxon>
        <taxon>Embryophyta</taxon>
        <taxon>Tracheophyta</taxon>
        <taxon>Spermatophyta</taxon>
        <taxon>Magnoliopsida</taxon>
        <taxon>eudicotyledons</taxon>
        <taxon>Gunneridae</taxon>
        <taxon>Pentapetalae</taxon>
        <taxon>rosids</taxon>
        <taxon>fabids</taxon>
        <taxon>Fabales</taxon>
        <taxon>Fabaceae</taxon>
        <taxon>Caesalpinioideae</taxon>
        <taxon>mimosoid clade</taxon>
        <taxon>Acacieae</taxon>
        <taxon>Acacia</taxon>
    </lineage>
</organism>
<feature type="compositionally biased region" description="Basic and acidic residues" evidence="1">
    <location>
        <begin position="112"/>
        <end position="135"/>
    </location>
</feature>
<feature type="region of interest" description="Disordered" evidence="1">
    <location>
        <begin position="20"/>
        <end position="51"/>
    </location>
</feature>
<sequence>MDIDIEKILGSLIEICLPERRERERRSGEKEEGNLSGRFRLGLDPRGDPEQDIVVFRPRENVPVKILAISMDVKESNGLSNNGSGDGDIKDRGVGGLGDVGFGIGGGGEENGEGKAKEQEAEEREGVGRRGHGWD</sequence>
<dbReference type="EMBL" id="JAWXYG010000003">
    <property type="protein sequence ID" value="KAK4277177.1"/>
    <property type="molecule type" value="Genomic_DNA"/>
</dbReference>
<evidence type="ECO:0000313" key="3">
    <source>
        <dbReference type="Proteomes" id="UP001293593"/>
    </source>
</evidence>
<comment type="caution">
    <text evidence="2">The sequence shown here is derived from an EMBL/GenBank/DDBJ whole genome shotgun (WGS) entry which is preliminary data.</text>
</comment>